<name>A0ABQ5KBG6_9EUKA</name>
<keyword evidence="1" id="KW-0175">Coiled coil</keyword>
<gene>
    <name evidence="4" type="ORF">ADUPG1_014867</name>
</gene>
<sequence length="371" mass="42423">MKTHEFITTTSEKVIPYSIEIPDSIYSQLYQWVDLLTLSREKDHIERDFSDGVLLAEVLKQTLVDVKVDLMNYPSALSKEKKVENYTTLNRKIYLKLQPHYCIGAKDIAFAVASEKGSAERNLLFTCLCLYEHNKWVIERLKDKKEKMLSEEDTEGYDRKIIRIDNSVKILEKAQSDLRFVEDLKEIIPPLPSAVPRVTVTAASMSPENSTQQLSTDKSLRRVLSETSSGRSSPSTVSYRLTGGRPGDGPIGAQSPILTPVASTSSLPSSSYSRSHLQPQSGDETIIKDIMGSVDADLLREKEDRIMQLERENEELREKQEKYKHLIAMKNERIIKCVAHLKRYEALARDRQFGEEQEKKWESIRSSELHE</sequence>
<reference evidence="4" key="1">
    <citation type="submission" date="2022-03" db="EMBL/GenBank/DDBJ databases">
        <title>Draft genome sequence of Aduncisulcus paluster, a free-living microaerophilic Fornicata.</title>
        <authorList>
            <person name="Yuyama I."/>
            <person name="Kume K."/>
            <person name="Tamura T."/>
            <person name="Inagaki Y."/>
            <person name="Hashimoto T."/>
        </authorList>
    </citation>
    <scope>NUCLEOTIDE SEQUENCE</scope>
    <source>
        <strain evidence="4">NY0171</strain>
    </source>
</reference>
<feature type="compositionally biased region" description="Low complexity" evidence="2">
    <location>
        <begin position="263"/>
        <end position="280"/>
    </location>
</feature>
<feature type="compositionally biased region" description="Low complexity" evidence="2">
    <location>
        <begin position="225"/>
        <end position="238"/>
    </location>
</feature>
<protein>
    <recommendedName>
        <fullName evidence="3">CH-like domain-containing protein</fullName>
    </recommendedName>
</protein>
<comment type="caution">
    <text evidence="4">The sequence shown here is derived from an EMBL/GenBank/DDBJ whole genome shotgun (WGS) entry which is preliminary data.</text>
</comment>
<organism evidence="4 5">
    <name type="scientific">Aduncisulcus paluster</name>
    <dbReference type="NCBI Taxonomy" id="2918883"/>
    <lineage>
        <taxon>Eukaryota</taxon>
        <taxon>Metamonada</taxon>
        <taxon>Carpediemonas-like organisms</taxon>
        <taxon>Aduncisulcus</taxon>
    </lineage>
</organism>
<evidence type="ECO:0000313" key="5">
    <source>
        <dbReference type="Proteomes" id="UP001057375"/>
    </source>
</evidence>
<dbReference type="Proteomes" id="UP001057375">
    <property type="component" value="Unassembled WGS sequence"/>
</dbReference>
<evidence type="ECO:0000256" key="1">
    <source>
        <dbReference type="SAM" id="Coils"/>
    </source>
</evidence>
<dbReference type="InterPro" id="IPR010441">
    <property type="entry name" value="CH_2"/>
</dbReference>
<feature type="region of interest" description="Disordered" evidence="2">
    <location>
        <begin position="352"/>
        <end position="371"/>
    </location>
</feature>
<accession>A0ABQ5KBG6</accession>
<dbReference type="EMBL" id="BQXS01020470">
    <property type="protein sequence ID" value="GKT29902.1"/>
    <property type="molecule type" value="Genomic_DNA"/>
</dbReference>
<keyword evidence="5" id="KW-1185">Reference proteome</keyword>
<evidence type="ECO:0000313" key="4">
    <source>
        <dbReference type="EMBL" id="GKT29902.1"/>
    </source>
</evidence>
<feature type="domain" description="CH-like" evidence="3">
    <location>
        <begin position="29"/>
        <end position="122"/>
    </location>
</feature>
<feature type="compositionally biased region" description="Polar residues" evidence="2">
    <location>
        <begin position="203"/>
        <end position="217"/>
    </location>
</feature>
<feature type="coiled-coil region" evidence="1">
    <location>
        <begin position="299"/>
        <end position="333"/>
    </location>
</feature>
<dbReference type="InterPro" id="IPR052111">
    <property type="entry name" value="Spermatogenesis_Ciliary_MAP"/>
</dbReference>
<dbReference type="PANTHER" id="PTHR12509:SF9">
    <property type="entry name" value="SPERM FLAGELLAR PROTEIN 1 ISOFORM X1"/>
    <property type="match status" value="1"/>
</dbReference>
<evidence type="ECO:0000256" key="2">
    <source>
        <dbReference type="SAM" id="MobiDB-lite"/>
    </source>
</evidence>
<proteinExistence type="predicted"/>
<dbReference type="PANTHER" id="PTHR12509">
    <property type="entry name" value="SPERMATOGENESIS-ASSOCIATED 4-RELATED"/>
    <property type="match status" value="1"/>
</dbReference>
<feature type="region of interest" description="Disordered" evidence="2">
    <location>
        <begin position="203"/>
        <end position="280"/>
    </location>
</feature>
<dbReference type="Gene3D" id="1.10.418.10">
    <property type="entry name" value="Calponin-like domain"/>
    <property type="match status" value="1"/>
</dbReference>
<evidence type="ECO:0000259" key="3">
    <source>
        <dbReference type="Pfam" id="PF06294"/>
    </source>
</evidence>
<dbReference type="InterPro" id="IPR036872">
    <property type="entry name" value="CH_dom_sf"/>
</dbReference>
<dbReference type="Pfam" id="PF06294">
    <property type="entry name" value="CH_2"/>
    <property type="match status" value="1"/>
</dbReference>